<name>A0A285NHM8_9AQUI</name>
<feature type="coiled-coil region" evidence="2">
    <location>
        <begin position="131"/>
        <end position="158"/>
    </location>
</feature>
<dbReference type="InterPro" id="IPR020945">
    <property type="entry name" value="DMSO/NO3_reduct_chaperone"/>
</dbReference>
<accession>A0A285NHM8</accession>
<dbReference type="Gene3D" id="1.10.3480.10">
    <property type="entry name" value="TorD-like"/>
    <property type="match status" value="1"/>
</dbReference>
<organism evidence="3 4">
    <name type="scientific">Persephonella hydrogeniphila</name>
    <dbReference type="NCBI Taxonomy" id="198703"/>
    <lineage>
        <taxon>Bacteria</taxon>
        <taxon>Pseudomonadati</taxon>
        <taxon>Aquificota</taxon>
        <taxon>Aquificia</taxon>
        <taxon>Aquificales</taxon>
        <taxon>Hydrogenothermaceae</taxon>
        <taxon>Persephonella</taxon>
    </lineage>
</organism>
<dbReference type="Proteomes" id="UP000219036">
    <property type="component" value="Unassembled WGS sequence"/>
</dbReference>
<keyword evidence="2" id="KW-0175">Coiled coil</keyword>
<dbReference type="OrthoDB" id="13061at2"/>
<dbReference type="PANTHER" id="PTHR34227">
    <property type="entry name" value="CHAPERONE PROTEIN YCDY"/>
    <property type="match status" value="1"/>
</dbReference>
<dbReference type="SUPFAM" id="SSF89155">
    <property type="entry name" value="TorD-like"/>
    <property type="match status" value="1"/>
</dbReference>
<keyword evidence="4" id="KW-1185">Reference proteome</keyword>
<dbReference type="InterPro" id="IPR036411">
    <property type="entry name" value="TorD-like_sf"/>
</dbReference>
<evidence type="ECO:0000256" key="2">
    <source>
        <dbReference type="SAM" id="Coils"/>
    </source>
</evidence>
<sequence length="212" mass="25148">MDRKQETQARINMYGLLSRFLIEEIDEDTLKKIRSNPDLLELLPRTKEWKTFFEKEPKKLIEEELNVDFTTVFLLNVYPYESVFMNDEGHIDPTVTNPTLVFYREHGYMIDLNKTRALSPDHIAIEMEFMMTLAQEELEAMEKDNEEKVRNLRQIQKKFLEEHLANWGPIYLMAAKDMAETPFYQDVCELALEFILSDYEYLIETLEEGATV</sequence>
<dbReference type="AlphaFoldDB" id="A0A285NHM8"/>
<reference evidence="4" key="1">
    <citation type="submission" date="2017-09" db="EMBL/GenBank/DDBJ databases">
        <authorList>
            <person name="Varghese N."/>
            <person name="Submissions S."/>
        </authorList>
    </citation>
    <scope>NUCLEOTIDE SEQUENCE [LARGE SCALE GENOMIC DNA]</scope>
    <source>
        <strain evidence="4">DSM 15103</strain>
    </source>
</reference>
<dbReference type="Pfam" id="PF02613">
    <property type="entry name" value="Nitrate_red_del"/>
    <property type="match status" value="1"/>
</dbReference>
<protein>
    <submittedName>
        <fullName evidence="3">Chaperone TorD involved in molybdoenzyme TorA maturation</fullName>
    </submittedName>
</protein>
<evidence type="ECO:0000313" key="3">
    <source>
        <dbReference type="EMBL" id="SNZ08980.1"/>
    </source>
</evidence>
<dbReference type="EMBL" id="OBEI01000006">
    <property type="protein sequence ID" value="SNZ08980.1"/>
    <property type="molecule type" value="Genomic_DNA"/>
</dbReference>
<evidence type="ECO:0000313" key="4">
    <source>
        <dbReference type="Proteomes" id="UP000219036"/>
    </source>
</evidence>
<dbReference type="PANTHER" id="PTHR34227:SF1">
    <property type="entry name" value="DIMETHYL SULFOXIDE REDUCTASE CHAPERONE-RELATED"/>
    <property type="match status" value="1"/>
</dbReference>
<keyword evidence="1" id="KW-0143">Chaperone</keyword>
<dbReference type="InterPro" id="IPR050289">
    <property type="entry name" value="TorD/DmsD_chaperones"/>
</dbReference>
<proteinExistence type="predicted"/>
<evidence type="ECO:0000256" key="1">
    <source>
        <dbReference type="ARBA" id="ARBA00023186"/>
    </source>
</evidence>
<gene>
    <name evidence="3" type="ORF">SAMN06265182_1440</name>
</gene>
<dbReference type="RefSeq" id="WP_097000608.1">
    <property type="nucleotide sequence ID" value="NZ_OBEI01000006.1"/>
</dbReference>